<dbReference type="PANTHER" id="PTHR33375">
    <property type="entry name" value="CHROMOSOME-PARTITIONING PROTEIN PARB-RELATED"/>
    <property type="match status" value="1"/>
</dbReference>
<dbReference type="PANTHER" id="PTHR33375:SF1">
    <property type="entry name" value="CHROMOSOME-PARTITIONING PROTEIN PARB-RELATED"/>
    <property type="match status" value="1"/>
</dbReference>
<dbReference type="Pfam" id="PF17762">
    <property type="entry name" value="HTH_ParB"/>
    <property type="match status" value="1"/>
</dbReference>
<dbReference type="GO" id="GO:0005694">
    <property type="term" value="C:chromosome"/>
    <property type="evidence" value="ECO:0007669"/>
    <property type="project" value="TreeGrafter"/>
</dbReference>
<dbReference type="InterPro" id="IPR003115">
    <property type="entry name" value="ParB_N"/>
</dbReference>
<dbReference type="FunFam" id="1.10.10.2830:FF:000001">
    <property type="entry name" value="Chromosome partitioning protein ParB"/>
    <property type="match status" value="1"/>
</dbReference>
<dbReference type="FunFam" id="3.90.1530.30:FF:000001">
    <property type="entry name" value="Chromosome partitioning protein ParB"/>
    <property type="match status" value="1"/>
</dbReference>
<dbReference type="SUPFAM" id="SSF110849">
    <property type="entry name" value="ParB/Sulfiredoxin"/>
    <property type="match status" value="1"/>
</dbReference>
<dbReference type="InterPro" id="IPR050336">
    <property type="entry name" value="Chromosome_partition/occlusion"/>
</dbReference>
<keyword evidence="2" id="KW-0159">Chromosome partition</keyword>
<dbReference type="SUPFAM" id="SSF109709">
    <property type="entry name" value="KorB DNA-binding domain-like"/>
    <property type="match status" value="1"/>
</dbReference>
<dbReference type="SMART" id="SM00470">
    <property type="entry name" value="ParB"/>
    <property type="match status" value="1"/>
</dbReference>
<dbReference type="Gene3D" id="1.10.10.2830">
    <property type="match status" value="1"/>
</dbReference>
<reference evidence="5 6" key="1">
    <citation type="journal article" date="2015" name="Nature">
        <title>rRNA introns, odd ribosomes, and small enigmatic genomes across a large radiation of phyla.</title>
        <authorList>
            <person name="Brown C.T."/>
            <person name="Hug L.A."/>
            <person name="Thomas B.C."/>
            <person name="Sharon I."/>
            <person name="Castelle C.J."/>
            <person name="Singh A."/>
            <person name="Wilkins M.J."/>
            <person name="Williams K.H."/>
            <person name="Banfield J.F."/>
        </authorList>
    </citation>
    <scope>NUCLEOTIDE SEQUENCE [LARGE SCALE GENOMIC DNA]</scope>
</reference>
<evidence type="ECO:0000259" key="4">
    <source>
        <dbReference type="SMART" id="SM00470"/>
    </source>
</evidence>
<comment type="similarity">
    <text evidence="1">Belongs to the ParB family.</text>
</comment>
<evidence type="ECO:0000256" key="2">
    <source>
        <dbReference type="ARBA" id="ARBA00022829"/>
    </source>
</evidence>
<dbReference type="GO" id="GO:0007059">
    <property type="term" value="P:chromosome segregation"/>
    <property type="evidence" value="ECO:0007669"/>
    <property type="project" value="UniProtKB-KW"/>
</dbReference>
<dbReference type="NCBIfam" id="TIGR00180">
    <property type="entry name" value="parB_part"/>
    <property type="match status" value="1"/>
</dbReference>
<evidence type="ECO:0000256" key="1">
    <source>
        <dbReference type="ARBA" id="ARBA00006295"/>
    </source>
</evidence>
<dbReference type="InterPro" id="IPR041468">
    <property type="entry name" value="HTH_ParB/Spo0J"/>
</dbReference>
<comment type="caution">
    <text evidence="5">The sequence shown here is derived from an EMBL/GenBank/DDBJ whole genome shotgun (WGS) entry which is preliminary data.</text>
</comment>
<dbReference type="GO" id="GO:0003677">
    <property type="term" value="F:DNA binding"/>
    <property type="evidence" value="ECO:0007669"/>
    <property type="project" value="UniProtKB-KW"/>
</dbReference>
<organism evidence="5 6">
    <name type="scientific">Candidatus Gottesmanbacteria bacterium GW2011_GWB1_44_11c</name>
    <dbReference type="NCBI Taxonomy" id="1618447"/>
    <lineage>
        <taxon>Bacteria</taxon>
        <taxon>Candidatus Gottesmaniibacteriota</taxon>
    </lineage>
</organism>
<dbReference type="CDD" id="cd16393">
    <property type="entry name" value="SPO0J_N"/>
    <property type="match status" value="1"/>
</dbReference>
<protein>
    <submittedName>
        <fullName evidence="5">Stage 0 sporulation protein J</fullName>
    </submittedName>
</protein>
<feature type="domain" description="ParB-like N-terminal" evidence="4">
    <location>
        <begin position="6"/>
        <end position="95"/>
    </location>
</feature>
<dbReference type="InterPro" id="IPR036086">
    <property type="entry name" value="ParB/Sulfiredoxin_sf"/>
</dbReference>
<evidence type="ECO:0000313" key="6">
    <source>
        <dbReference type="Proteomes" id="UP000034617"/>
    </source>
</evidence>
<dbReference type="EMBL" id="LCHM01000061">
    <property type="protein sequence ID" value="KKT35015.1"/>
    <property type="molecule type" value="Genomic_DNA"/>
</dbReference>
<evidence type="ECO:0000256" key="3">
    <source>
        <dbReference type="ARBA" id="ARBA00023125"/>
    </source>
</evidence>
<gene>
    <name evidence="5" type="ORF">UW22_C0061G0009</name>
</gene>
<keyword evidence="3" id="KW-0238">DNA-binding</keyword>
<dbReference type="Pfam" id="PF02195">
    <property type="entry name" value="ParB_N"/>
    <property type="match status" value="1"/>
</dbReference>
<name>A0A0G1GKE6_9BACT</name>
<dbReference type="InterPro" id="IPR004437">
    <property type="entry name" value="ParB/RepB/Spo0J"/>
</dbReference>
<dbReference type="Gene3D" id="3.90.1530.30">
    <property type="match status" value="1"/>
</dbReference>
<accession>A0A0G1GKE6</accession>
<dbReference type="AlphaFoldDB" id="A0A0G1GKE6"/>
<sequence>MADVIEQLPIDQLQPNPLQPRGVITPESLAELVDSIKTHGLIQPLVIAHTPAGYQIIAGERRWRASRLAGLTHVPVKIIQTSPQGMLEMAIVENVQRSDLNPVDRANSFDRLMREFGLTNLDIATRTSKSPSYVSNSLRLLELPDALKDGLISGVISEGHARALSAIPETQAMIEAYKIILREGGSVRRAEELARRFKKQMGGKTKVATNDMASKSINDLIDQLSSQIQSSIGKNAHVKMRRSRIETAISIVLRGKPEETEQQLKKICSALTGSESVNEVKDEPVSESTVEIAAVAATPAFSNPFEPILPIDSPKDEFEDY</sequence>
<proteinExistence type="inferred from homology"/>
<dbReference type="Proteomes" id="UP000034617">
    <property type="component" value="Unassembled WGS sequence"/>
</dbReference>
<evidence type="ECO:0000313" key="5">
    <source>
        <dbReference type="EMBL" id="KKT35015.1"/>
    </source>
</evidence>